<comment type="subcellular location">
    <subcellularLocation>
        <location evidence="1">Membrane</location>
        <topology evidence="1">Multi-pass membrane protein</topology>
    </subcellularLocation>
</comment>
<evidence type="ECO:0000256" key="4">
    <source>
        <dbReference type="ARBA" id="ARBA00023136"/>
    </source>
</evidence>
<feature type="transmembrane region" description="Helical" evidence="6">
    <location>
        <begin position="117"/>
        <end position="138"/>
    </location>
</feature>
<evidence type="ECO:0000313" key="7">
    <source>
        <dbReference type="EMBL" id="ODV69121.1"/>
    </source>
</evidence>
<feature type="transmembrane region" description="Helical" evidence="6">
    <location>
        <begin position="158"/>
        <end position="175"/>
    </location>
</feature>
<evidence type="ECO:0000256" key="5">
    <source>
        <dbReference type="SAM" id="MobiDB-lite"/>
    </source>
</evidence>
<evidence type="ECO:0000256" key="1">
    <source>
        <dbReference type="ARBA" id="ARBA00004141"/>
    </source>
</evidence>
<evidence type="ECO:0000256" key="6">
    <source>
        <dbReference type="SAM" id="Phobius"/>
    </source>
</evidence>
<evidence type="ECO:0000256" key="2">
    <source>
        <dbReference type="ARBA" id="ARBA00022692"/>
    </source>
</evidence>
<name>A0A1E4RPI1_9ASCO</name>
<dbReference type="InterPro" id="IPR050598">
    <property type="entry name" value="AminoAcid_Transporter"/>
</dbReference>
<dbReference type="PIRSF" id="PIRSF006060">
    <property type="entry name" value="AA_transporter"/>
    <property type="match status" value="1"/>
</dbReference>
<feature type="transmembrane region" description="Helical" evidence="6">
    <location>
        <begin position="187"/>
        <end position="213"/>
    </location>
</feature>
<dbReference type="AlphaFoldDB" id="A0A1E4RPI1"/>
<dbReference type="EMBL" id="KV454539">
    <property type="protein sequence ID" value="ODV69121.1"/>
    <property type="molecule type" value="Genomic_DNA"/>
</dbReference>
<dbReference type="Pfam" id="PF13520">
    <property type="entry name" value="AA_permease_2"/>
    <property type="match status" value="1"/>
</dbReference>
<feature type="transmembrane region" description="Helical" evidence="6">
    <location>
        <begin position="74"/>
        <end position="96"/>
    </location>
</feature>
<feature type="transmembrane region" description="Helical" evidence="6">
    <location>
        <begin position="391"/>
        <end position="412"/>
    </location>
</feature>
<reference evidence="8" key="1">
    <citation type="submission" date="2016-05" db="EMBL/GenBank/DDBJ databases">
        <title>Comparative genomics of biotechnologically important yeasts.</title>
        <authorList>
            <consortium name="DOE Joint Genome Institute"/>
            <person name="Riley R."/>
            <person name="Haridas S."/>
            <person name="Wolfe K.H."/>
            <person name="Lopes M.R."/>
            <person name="Hittinger C.T."/>
            <person name="Goker M."/>
            <person name="Salamov A."/>
            <person name="Wisecaver J."/>
            <person name="Long T.M."/>
            <person name="Aerts A.L."/>
            <person name="Barry K."/>
            <person name="Choi C."/>
            <person name="Clum A."/>
            <person name="Coughlan A.Y."/>
            <person name="Deshpande S."/>
            <person name="Douglass A.P."/>
            <person name="Hanson S.J."/>
            <person name="Klenk H.-P."/>
            <person name="Labutti K."/>
            <person name="Lapidus A."/>
            <person name="Lindquist E."/>
            <person name="Lipzen A."/>
            <person name="Meier-Kolthoff J.P."/>
            <person name="Ohm R.A."/>
            <person name="Otillar R.P."/>
            <person name="Pangilinan J."/>
            <person name="Peng Y."/>
            <person name="Rokas A."/>
            <person name="Rosa C.A."/>
            <person name="Scheuner C."/>
            <person name="Sibirny A.A."/>
            <person name="Slot J.C."/>
            <person name="Stielow J.B."/>
            <person name="Sun H."/>
            <person name="Kurtzman C.P."/>
            <person name="Blackwell M."/>
            <person name="Grigoriev I.V."/>
            <person name="Jeffries T.W."/>
        </authorList>
    </citation>
    <scope>NUCLEOTIDE SEQUENCE [LARGE SCALE GENOMIC DNA]</scope>
    <source>
        <strain evidence="8">NRRL Y-1933</strain>
    </source>
</reference>
<feature type="region of interest" description="Disordered" evidence="5">
    <location>
        <begin position="1"/>
        <end position="31"/>
    </location>
</feature>
<dbReference type="Gene3D" id="1.20.1740.10">
    <property type="entry name" value="Amino acid/polyamine transporter I"/>
    <property type="match status" value="1"/>
</dbReference>
<dbReference type="GeneID" id="30994151"/>
<accession>A0A1E4RPI1</accession>
<dbReference type="PANTHER" id="PTHR11785:SF382">
    <property type="entry name" value="LOW-AFFINITY METHIONINE PERMEASE"/>
    <property type="match status" value="1"/>
</dbReference>
<dbReference type="STRING" id="984485.A0A1E4RPI1"/>
<dbReference type="OrthoDB" id="5982228at2759"/>
<keyword evidence="3 6" id="KW-1133">Transmembrane helix</keyword>
<dbReference type="PANTHER" id="PTHR11785">
    <property type="entry name" value="AMINO ACID TRANSPORTER"/>
    <property type="match status" value="1"/>
</dbReference>
<feature type="transmembrane region" description="Helical" evidence="6">
    <location>
        <begin position="363"/>
        <end position="385"/>
    </location>
</feature>
<organism evidence="7 8">
    <name type="scientific">Hyphopichia burtonii NRRL Y-1933</name>
    <dbReference type="NCBI Taxonomy" id="984485"/>
    <lineage>
        <taxon>Eukaryota</taxon>
        <taxon>Fungi</taxon>
        <taxon>Dikarya</taxon>
        <taxon>Ascomycota</taxon>
        <taxon>Saccharomycotina</taxon>
        <taxon>Pichiomycetes</taxon>
        <taxon>Debaryomycetaceae</taxon>
        <taxon>Hyphopichia</taxon>
    </lineage>
</organism>
<keyword evidence="2 6" id="KW-0812">Transmembrane</keyword>
<feature type="transmembrane region" description="Helical" evidence="6">
    <location>
        <begin position="505"/>
        <end position="524"/>
    </location>
</feature>
<dbReference type="InterPro" id="IPR002293">
    <property type="entry name" value="AA/rel_permease1"/>
</dbReference>
<dbReference type="GO" id="GO:0016020">
    <property type="term" value="C:membrane"/>
    <property type="evidence" value="ECO:0007669"/>
    <property type="project" value="UniProtKB-SubCell"/>
</dbReference>
<feature type="transmembrane region" description="Helical" evidence="6">
    <location>
        <begin position="472"/>
        <end position="493"/>
    </location>
</feature>
<gene>
    <name evidence="7" type="ORF">HYPBUDRAFT_136228</name>
</gene>
<feature type="transmembrane region" description="Helical" evidence="6">
    <location>
        <begin position="318"/>
        <end position="342"/>
    </location>
</feature>
<dbReference type="GO" id="GO:0015179">
    <property type="term" value="F:L-amino acid transmembrane transporter activity"/>
    <property type="evidence" value="ECO:0007669"/>
    <property type="project" value="TreeGrafter"/>
</dbReference>
<evidence type="ECO:0000313" key="8">
    <source>
        <dbReference type="Proteomes" id="UP000095085"/>
    </source>
</evidence>
<feature type="transmembrane region" description="Helical" evidence="6">
    <location>
        <begin position="261"/>
        <end position="288"/>
    </location>
</feature>
<dbReference type="RefSeq" id="XP_020078188.1">
    <property type="nucleotide sequence ID" value="XM_020219601.1"/>
</dbReference>
<keyword evidence="8" id="KW-1185">Reference proteome</keyword>
<dbReference type="Proteomes" id="UP000095085">
    <property type="component" value="Unassembled WGS sequence"/>
</dbReference>
<keyword evidence="4 6" id="KW-0472">Membrane</keyword>
<protein>
    <submittedName>
        <fullName evidence="7">Amino acid transporter</fullName>
    </submittedName>
</protein>
<sequence>MPTLIPASPEASLTHRHHQHHDSPSHTKPKRTAKLGTLSCISLITNKMLGTGLFSTPSLIFRLTNGNVPLYFSLWIVGAIVVFSGLIIYLEFALNLPFKNGGEKNYLLKVFKNPKGLAGCVYAFQMVLLGFSSGNSFAFGKYTYFALTGNQDLDNESYSKLIGVGCISFCIWLHIKFPNQGTSLFNFLGIVKILILVLIILLGALVGVGLISINDSDLSITPSLKNENGMYSISVALLEIIYSFKGWENANYVLSEIDDPYHVLTIAAPLAVGIVTILYFLVIISYLVVIPKAELLDSGVLVAGIFFNKIFGEGLTSQLLPFLIALSTLGNVMVVSFAHSYVNQELLKSNYIPFSKYFQNINHSLLLHWAITILVMVVPPLAEIYEFVVNLYIYPGTWINLFITIGLIYLRLNRKREQWGKYNAKFNLGSLTGTDTEQLDSIYPLNDDESVYTEFDSLISSENPVEGKIISAPYICIFIFLIANLFLALFPFVPPVSPSKLSIPYWLFPVVGTSVLLFGGFFFYTRKWLNSFTYEKWNIGEPDIKYEEDHLE</sequence>
<evidence type="ECO:0000256" key="3">
    <source>
        <dbReference type="ARBA" id="ARBA00022989"/>
    </source>
</evidence>
<proteinExistence type="predicted"/>